<keyword evidence="1" id="KW-0472">Membrane</keyword>
<evidence type="ECO:0000313" key="2">
    <source>
        <dbReference type="Proteomes" id="UP000050741"/>
    </source>
</evidence>
<dbReference type="InterPro" id="IPR014049">
    <property type="entry name" value="Glutathione_synthase_N_euk"/>
</dbReference>
<dbReference type="Proteomes" id="UP000050741">
    <property type="component" value="Unassembled WGS sequence"/>
</dbReference>
<feature type="transmembrane region" description="Helical" evidence="1">
    <location>
        <begin position="6"/>
        <end position="24"/>
    </location>
</feature>
<sequence length="186" mass="21486">MANNLFKFVFFVLPFLVVIFPTYYSTPTGPKNAGELPVSNEGIQLGKRLEECDELNILIQDAVDWAHTVSLVYRVPEHRERSDVVEIMPFALFPSPFPRRLFEEAQAVQKTLQLLYFRVSRDYSFLKETHREAGETDDGLRRVLDILDDVNKNGVKKSITLILQRSDYMCHVNSETGEYELKQVDP</sequence>
<reference evidence="3" key="2">
    <citation type="submission" date="2016-06" db="UniProtKB">
        <authorList>
            <consortium name="WormBaseParasite"/>
        </authorList>
    </citation>
    <scope>IDENTIFICATION</scope>
</reference>
<accession>A0A183CH30</accession>
<protein>
    <submittedName>
        <fullName evidence="3">Uncharacterized protein</fullName>
    </submittedName>
</protein>
<dbReference type="GO" id="GO:0043295">
    <property type="term" value="F:glutathione binding"/>
    <property type="evidence" value="ECO:0007669"/>
    <property type="project" value="TreeGrafter"/>
</dbReference>
<keyword evidence="1" id="KW-1133">Transmembrane helix</keyword>
<organism evidence="2 3">
    <name type="scientific">Globodera pallida</name>
    <name type="common">Potato cyst nematode worm</name>
    <name type="synonym">Heterodera pallida</name>
    <dbReference type="NCBI Taxonomy" id="36090"/>
    <lineage>
        <taxon>Eukaryota</taxon>
        <taxon>Metazoa</taxon>
        <taxon>Ecdysozoa</taxon>
        <taxon>Nematoda</taxon>
        <taxon>Chromadorea</taxon>
        <taxon>Rhabditida</taxon>
        <taxon>Tylenchina</taxon>
        <taxon>Tylenchomorpha</taxon>
        <taxon>Tylenchoidea</taxon>
        <taxon>Heteroderidae</taxon>
        <taxon>Heteroderinae</taxon>
        <taxon>Globodera</taxon>
    </lineage>
</organism>
<dbReference type="PANTHER" id="PTHR11130:SF0">
    <property type="entry name" value="GLUTATHIONE SYNTHETASE"/>
    <property type="match status" value="1"/>
</dbReference>
<dbReference type="GO" id="GO:0004363">
    <property type="term" value="F:glutathione synthase activity"/>
    <property type="evidence" value="ECO:0007669"/>
    <property type="project" value="InterPro"/>
</dbReference>
<name>A0A183CH30_GLOPA</name>
<dbReference type="PANTHER" id="PTHR11130">
    <property type="entry name" value="GLUTATHIONE SYNTHETASE"/>
    <property type="match status" value="1"/>
</dbReference>
<keyword evidence="1" id="KW-0812">Transmembrane</keyword>
<dbReference type="Gene3D" id="3.30.470.20">
    <property type="entry name" value="ATP-grasp fold, B domain"/>
    <property type="match status" value="1"/>
</dbReference>
<dbReference type="AlphaFoldDB" id="A0A183CH30"/>
<dbReference type="Gene3D" id="3.30.1490.80">
    <property type="match status" value="1"/>
</dbReference>
<proteinExistence type="predicted"/>
<evidence type="ECO:0000313" key="3">
    <source>
        <dbReference type="WBParaSite" id="GPLIN_001218600"/>
    </source>
</evidence>
<reference evidence="2" key="1">
    <citation type="submission" date="2014-05" db="EMBL/GenBank/DDBJ databases">
        <title>The genome and life-stage specific transcriptomes of Globodera pallida elucidate key aspects of plant parasitism by a cyst nematode.</title>
        <authorList>
            <person name="Cotton J.A."/>
            <person name="Lilley C.J."/>
            <person name="Jones L.M."/>
            <person name="Kikuchi T."/>
            <person name="Reid A.J."/>
            <person name="Thorpe P."/>
            <person name="Tsai I.J."/>
            <person name="Beasley H."/>
            <person name="Blok V."/>
            <person name="Cock P.J.A."/>
            <person name="Van den Akker S.E."/>
            <person name="Holroyd N."/>
            <person name="Hunt M."/>
            <person name="Mantelin S."/>
            <person name="Naghra H."/>
            <person name="Pain A."/>
            <person name="Palomares-Rius J.E."/>
            <person name="Zarowiecki M."/>
            <person name="Berriman M."/>
            <person name="Jones J.T."/>
            <person name="Urwin P.E."/>
        </authorList>
    </citation>
    <scope>NUCLEOTIDE SEQUENCE [LARGE SCALE GENOMIC DNA]</scope>
    <source>
        <strain evidence="2">Lindley</strain>
    </source>
</reference>
<dbReference type="GO" id="GO:0005524">
    <property type="term" value="F:ATP binding"/>
    <property type="evidence" value="ECO:0007669"/>
    <property type="project" value="InterPro"/>
</dbReference>
<dbReference type="SUPFAM" id="SSF56059">
    <property type="entry name" value="Glutathione synthetase ATP-binding domain-like"/>
    <property type="match status" value="1"/>
</dbReference>
<dbReference type="InterPro" id="IPR005615">
    <property type="entry name" value="Glutathione_synthase"/>
</dbReference>
<dbReference type="WBParaSite" id="GPLIN_001218600">
    <property type="protein sequence ID" value="GPLIN_001218600"/>
    <property type="gene ID" value="GPLIN_001218600"/>
</dbReference>
<dbReference type="GO" id="GO:0005829">
    <property type="term" value="C:cytosol"/>
    <property type="evidence" value="ECO:0007669"/>
    <property type="project" value="TreeGrafter"/>
</dbReference>
<keyword evidence="2" id="KW-1185">Reference proteome</keyword>
<dbReference type="Pfam" id="PF03917">
    <property type="entry name" value="GSH_synth_ATP"/>
    <property type="match status" value="1"/>
</dbReference>
<evidence type="ECO:0000256" key="1">
    <source>
        <dbReference type="SAM" id="Phobius"/>
    </source>
</evidence>